<feature type="domain" description="HTH arsR-type" evidence="5">
    <location>
        <begin position="4"/>
        <end position="98"/>
    </location>
</feature>
<dbReference type="Gene3D" id="1.10.10.10">
    <property type="entry name" value="Winged helix-like DNA-binding domain superfamily/Winged helix DNA-binding domain"/>
    <property type="match status" value="1"/>
</dbReference>
<dbReference type="NCBIfam" id="NF033788">
    <property type="entry name" value="HTH_metalloreg"/>
    <property type="match status" value="1"/>
</dbReference>
<dbReference type="InterPro" id="IPR036390">
    <property type="entry name" value="WH_DNA-bd_sf"/>
</dbReference>
<evidence type="ECO:0000259" key="5">
    <source>
        <dbReference type="PROSITE" id="PS50987"/>
    </source>
</evidence>
<evidence type="ECO:0000256" key="1">
    <source>
        <dbReference type="ARBA" id="ARBA00023015"/>
    </source>
</evidence>
<dbReference type="InterPro" id="IPR001845">
    <property type="entry name" value="HTH_ArsR_DNA-bd_dom"/>
</dbReference>
<dbReference type="PANTHER" id="PTHR43132">
    <property type="entry name" value="ARSENICAL RESISTANCE OPERON REPRESSOR ARSR-RELATED"/>
    <property type="match status" value="1"/>
</dbReference>
<reference evidence="7" key="1">
    <citation type="journal article" date="2019" name="Int. J. Syst. Evol. Microbiol.">
        <title>The Global Catalogue of Microorganisms (GCM) 10K type strain sequencing project: providing services to taxonomists for standard genome sequencing and annotation.</title>
        <authorList>
            <consortium name="The Broad Institute Genomics Platform"/>
            <consortium name="The Broad Institute Genome Sequencing Center for Infectious Disease"/>
            <person name="Wu L."/>
            <person name="Ma J."/>
        </authorList>
    </citation>
    <scope>NUCLEOTIDE SEQUENCE [LARGE SCALE GENOMIC DNA]</scope>
    <source>
        <strain evidence="7">CGMCC 4.7396</strain>
    </source>
</reference>
<dbReference type="SUPFAM" id="SSF46785">
    <property type="entry name" value="Winged helix' DNA-binding domain"/>
    <property type="match status" value="1"/>
</dbReference>
<dbReference type="InterPro" id="IPR011991">
    <property type="entry name" value="ArsR-like_HTH"/>
</dbReference>
<proteinExistence type="predicted"/>
<dbReference type="PANTHER" id="PTHR43132:SF8">
    <property type="entry name" value="HTH-TYPE TRANSCRIPTIONAL REGULATOR KMTR"/>
    <property type="match status" value="1"/>
</dbReference>
<dbReference type="Gene3D" id="3.40.250.10">
    <property type="entry name" value="Rhodanese-like domain"/>
    <property type="match status" value="1"/>
</dbReference>
<evidence type="ECO:0000256" key="3">
    <source>
        <dbReference type="ARBA" id="ARBA00023163"/>
    </source>
</evidence>
<dbReference type="PROSITE" id="PS50206">
    <property type="entry name" value="RHODANESE_3"/>
    <property type="match status" value="1"/>
</dbReference>
<dbReference type="InterPro" id="IPR036388">
    <property type="entry name" value="WH-like_DNA-bd_sf"/>
</dbReference>
<evidence type="ECO:0000313" key="7">
    <source>
        <dbReference type="Proteomes" id="UP001595712"/>
    </source>
</evidence>
<evidence type="ECO:0000256" key="2">
    <source>
        <dbReference type="ARBA" id="ARBA00023125"/>
    </source>
</evidence>
<dbReference type="SUPFAM" id="SSF52821">
    <property type="entry name" value="Rhodanese/Cell cycle control phosphatase"/>
    <property type="match status" value="1"/>
</dbReference>
<dbReference type="InterPro" id="IPR001763">
    <property type="entry name" value="Rhodanese-like_dom"/>
</dbReference>
<keyword evidence="1" id="KW-0805">Transcription regulation</keyword>
<feature type="domain" description="Rhodanese" evidence="4">
    <location>
        <begin position="126"/>
        <end position="215"/>
    </location>
</feature>
<dbReference type="PROSITE" id="PS00380">
    <property type="entry name" value="RHODANESE_1"/>
    <property type="match status" value="1"/>
</dbReference>
<dbReference type="PRINTS" id="PR00778">
    <property type="entry name" value="HTHARSR"/>
</dbReference>
<dbReference type="InterPro" id="IPR051011">
    <property type="entry name" value="Metal_resp_trans_reg"/>
</dbReference>
<comment type="caution">
    <text evidence="6">The sequence shown here is derived from an EMBL/GenBank/DDBJ whole genome shotgun (WGS) entry which is preliminary data.</text>
</comment>
<name>A0ABV7PUV2_9ACTN</name>
<gene>
    <name evidence="6" type="ORF">ACFO8M_00330</name>
</gene>
<dbReference type="SMART" id="SM00450">
    <property type="entry name" value="RHOD"/>
    <property type="match status" value="1"/>
</dbReference>
<dbReference type="PROSITE" id="PS50987">
    <property type="entry name" value="HTH_ARSR_2"/>
    <property type="match status" value="1"/>
</dbReference>
<keyword evidence="3" id="KW-0804">Transcription</keyword>
<dbReference type="CDD" id="cd00090">
    <property type="entry name" value="HTH_ARSR"/>
    <property type="match status" value="1"/>
</dbReference>
<dbReference type="CDD" id="cd00158">
    <property type="entry name" value="RHOD"/>
    <property type="match status" value="1"/>
</dbReference>
<evidence type="ECO:0000313" key="6">
    <source>
        <dbReference type="EMBL" id="MFC3490938.1"/>
    </source>
</evidence>
<sequence>MAEKKAALFDQLARVGKALGNGKRLELIDLLTQAERSVEHLAAASGMGLTTVSAHLQTLKQAGLVTTRREGQKIHYSLAGNDVAALYRLTRDTAAAHLADVERAAADYLGDTPDQVSRDELLAGIERGEYTILDVRPVEEYAAGHLPGAINIPIDQLPDRLGEIPGDATIVAYCRGPYCVFAHDAVELLAGSGRNARRLEDGLPEWRSAGLPTATAAVGSAG</sequence>
<evidence type="ECO:0000259" key="4">
    <source>
        <dbReference type="PROSITE" id="PS50206"/>
    </source>
</evidence>
<organism evidence="6 7">
    <name type="scientific">Glycomyces rhizosphaerae</name>
    <dbReference type="NCBI Taxonomy" id="2054422"/>
    <lineage>
        <taxon>Bacteria</taxon>
        <taxon>Bacillati</taxon>
        <taxon>Actinomycetota</taxon>
        <taxon>Actinomycetes</taxon>
        <taxon>Glycomycetales</taxon>
        <taxon>Glycomycetaceae</taxon>
        <taxon>Glycomyces</taxon>
    </lineage>
</organism>
<dbReference type="Pfam" id="PF00581">
    <property type="entry name" value="Rhodanese"/>
    <property type="match status" value="1"/>
</dbReference>
<dbReference type="RefSeq" id="WP_387968935.1">
    <property type="nucleotide sequence ID" value="NZ_JBHRWO010000002.1"/>
</dbReference>
<accession>A0ABV7PUV2</accession>
<dbReference type="EMBL" id="JBHRWO010000002">
    <property type="protein sequence ID" value="MFC3490938.1"/>
    <property type="molecule type" value="Genomic_DNA"/>
</dbReference>
<dbReference type="SMART" id="SM00418">
    <property type="entry name" value="HTH_ARSR"/>
    <property type="match status" value="1"/>
</dbReference>
<dbReference type="InterPro" id="IPR001307">
    <property type="entry name" value="Thiosulphate_STrfase_CS"/>
</dbReference>
<dbReference type="Pfam" id="PF01022">
    <property type="entry name" value="HTH_5"/>
    <property type="match status" value="1"/>
</dbReference>
<protein>
    <submittedName>
        <fullName evidence="6">Metalloregulator ArsR/SmtB family transcription factor</fullName>
    </submittedName>
</protein>
<keyword evidence="2" id="KW-0238">DNA-binding</keyword>
<keyword evidence="7" id="KW-1185">Reference proteome</keyword>
<dbReference type="InterPro" id="IPR036873">
    <property type="entry name" value="Rhodanese-like_dom_sf"/>
</dbReference>
<dbReference type="Proteomes" id="UP001595712">
    <property type="component" value="Unassembled WGS sequence"/>
</dbReference>